<feature type="domain" description="DUF234" evidence="3">
    <location>
        <begin position="317"/>
        <end position="407"/>
    </location>
</feature>
<dbReference type="InterPro" id="IPR011856">
    <property type="entry name" value="tRNA_endonuc-like_dom_sf"/>
</dbReference>
<evidence type="ECO:0008006" key="6">
    <source>
        <dbReference type="Google" id="ProtNLM"/>
    </source>
</evidence>
<dbReference type="InterPro" id="IPR011335">
    <property type="entry name" value="Restrct_endonuc-II-like"/>
</dbReference>
<proteinExistence type="predicted"/>
<dbReference type="SUPFAM" id="SSF52980">
    <property type="entry name" value="Restriction endonuclease-like"/>
    <property type="match status" value="1"/>
</dbReference>
<protein>
    <recommendedName>
        <fullName evidence="6">ATP-binding protein</fullName>
    </recommendedName>
</protein>
<evidence type="ECO:0000259" key="1">
    <source>
        <dbReference type="Pfam" id="PF01022"/>
    </source>
</evidence>
<dbReference type="PANTHER" id="PTHR34704:SF1">
    <property type="entry name" value="ATPASE"/>
    <property type="match status" value="1"/>
</dbReference>
<reference evidence="5" key="1">
    <citation type="submission" date="2016-01" db="EMBL/GenBank/DDBJ databases">
        <title>Draft genome sequence of Thermodesulfovibrio aggregans strain TGE-P1.</title>
        <authorList>
            <person name="Sekiguchi Y."/>
            <person name="Ohashi A."/>
            <person name="Matsuura N."/>
            <person name="Tourlousse M.D."/>
        </authorList>
    </citation>
    <scope>NUCLEOTIDE SEQUENCE [LARGE SCALE GENOMIC DNA]</scope>
    <source>
        <strain evidence="5">TGE-P1</strain>
    </source>
</reference>
<dbReference type="GO" id="GO:0005524">
    <property type="term" value="F:ATP binding"/>
    <property type="evidence" value="ECO:0007669"/>
    <property type="project" value="InterPro"/>
</dbReference>
<feature type="domain" description="ATPase" evidence="2">
    <location>
        <begin position="6"/>
        <end position="207"/>
    </location>
</feature>
<comment type="caution">
    <text evidence="4">The sequence shown here is derived from an EMBL/GenBank/DDBJ whole genome shotgun (WGS) entry which is preliminary data.</text>
</comment>
<dbReference type="Gene3D" id="3.40.1350.10">
    <property type="match status" value="1"/>
</dbReference>
<dbReference type="Pfam" id="PF03008">
    <property type="entry name" value="DUF234"/>
    <property type="match status" value="1"/>
</dbReference>
<gene>
    <name evidence="4" type="ORF">TAGGR_236</name>
</gene>
<dbReference type="OrthoDB" id="9813134at2"/>
<accession>A0A0U9HQ49</accession>
<dbReference type="Pfam" id="PF01022">
    <property type="entry name" value="HTH_5"/>
    <property type="match status" value="1"/>
</dbReference>
<evidence type="ECO:0000259" key="3">
    <source>
        <dbReference type="Pfam" id="PF03008"/>
    </source>
</evidence>
<name>A0A0U9HQ49_9BACT</name>
<dbReference type="InterPro" id="IPR001845">
    <property type="entry name" value="HTH_ArsR_DNA-bd_dom"/>
</dbReference>
<dbReference type="SUPFAM" id="SSF52540">
    <property type="entry name" value="P-loop containing nucleoside triphosphate hydrolases"/>
    <property type="match status" value="1"/>
</dbReference>
<dbReference type="RefSeq" id="WP_059176603.1">
    <property type="nucleotide sequence ID" value="NZ_BCNO01000002.1"/>
</dbReference>
<dbReference type="AlphaFoldDB" id="A0A0U9HQ49"/>
<dbReference type="Pfam" id="PF01637">
    <property type="entry name" value="ATPase_2"/>
    <property type="match status" value="1"/>
</dbReference>
<evidence type="ECO:0000259" key="2">
    <source>
        <dbReference type="Pfam" id="PF01637"/>
    </source>
</evidence>
<dbReference type="Gene3D" id="3.40.50.300">
    <property type="entry name" value="P-loop containing nucleotide triphosphate hydrolases"/>
    <property type="match status" value="1"/>
</dbReference>
<evidence type="ECO:0000313" key="5">
    <source>
        <dbReference type="Proteomes" id="UP000054976"/>
    </source>
</evidence>
<dbReference type="GO" id="GO:0003676">
    <property type="term" value="F:nucleic acid binding"/>
    <property type="evidence" value="ECO:0007669"/>
    <property type="project" value="InterPro"/>
</dbReference>
<feature type="domain" description="HTH arsR-type" evidence="1">
    <location>
        <begin position="250"/>
        <end position="290"/>
    </location>
</feature>
<dbReference type="InterPro" id="IPR011579">
    <property type="entry name" value="ATPase_dom"/>
</dbReference>
<dbReference type="PANTHER" id="PTHR34704">
    <property type="entry name" value="ATPASE"/>
    <property type="match status" value="1"/>
</dbReference>
<organism evidence="4 5">
    <name type="scientific">Thermodesulfovibrio aggregans</name>
    <dbReference type="NCBI Taxonomy" id="86166"/>
    <lineage>
        <taxon>Bacteria</taxon>
        <taxon>Pseudomonadati</taxon>
        <taxon>Nitrospirota</taxon>
        <taxon>Thermodesulfovibrionia</taxon>
        <taxon>Thermodesulfovibrionales</taxon>
        <taxon>Thermodesulfovibrionaceae</taxon>
        <taxon>Thermodesulfovibrio</taxon>
    </lineage>
</organism>
<evidence type="ECO:0000313" key="4">
    <source>
        <dbReference type="EMBL" id="GAQ95152.1"/>
    </source>
</evidence>
<dbReference type="GO" id="GO:0003700">
    <property type="term" value="F:DNA-binding transcription factor activity"/>
    <property type="evidence" value="ECO:0007669"/>
    <property type="project" value="InterPro"/>
</dbReference>
<dbReference type="SUPFAM" id="SSF46785">
    <property type="entry name" value="Winged helix' DNA-binding domain"/>
    <property type="match status" value="1"/>
</dbReference>
<dbReference type="InterPro" id="IPR036390">
    <property type="entry name" value="WH_DNA-bd_sf"/>
</dbReference>
<sequence>MGELKFINRKNELESLNRLYSKEGFQFVPIYGRRRVGKTRLIQEFIKDKPAIYYLADSVSEREQLKNLGKEVGEFFRDQILTEAGFKDWYQLFRYLKDKSKDRLILVIDEFPYLVNSNSAISSIFQKGIDQYLKETQTFLILMGSSIGMMEKEVLHYKAPLYGRRTASLEIKEMNISALFELFPNKKISDIVKIYSVFGTIPAYLEKIDTKKDIFSNIEDLVLDKSSFLYNEVEFIVREELREPRNYFVILKAIAQGKHKLSEIINETGFEKSMVSRYLDILKSLRYVKKEIPITEKNPEKSKLGLYRIFDRYFNFWFKFIFPNRRWIEIGRGDVLLNYIKEQFEHHVSSVFEDACIEICEILMQKGLIRFSQIGKWWTKDSEIDIVALDDETKTVYFGECKWSNKKVGENVYHELVEKSKKISYYGKRQKNKYILFSKNGFTDRVKDLAKRDGVILIDCSGSSILSLE</sequence>
<keyword evidence="5" id="KW-1185">Reference proteome</keyword>
<dbReference type="Proteomes" id="UP000054976">
    <property type="component" value="Unassembled WGS sequence"/>
</dbReference>
<dbReference type="InterPro" id="IPR004256">
    <property type="entry name" value="DUF234"/>
</dbReference>
<dbReference type="InterPro" id="IPR027417">
    <property type="entry name" value="P-loop_NTPase"/>
</dbReference>
<dbReference type="EMBL" id="BCNO01000002">
    <property type="protein sequence ID" value="GAQ95152.1"/>
    <property type="molecule type" value="Genomic_DNA"/>
</dbReference>